<dbReference type="AlphaFoldDB" id="L1JLP6"/>
<dbReference type="RefSeq" id="XP_005836040.1">
    <property type="nucleotide sequence ID" value="XM_005835983.1"/>
</dbReference>
<keyword evidence="3" id="KW-1185">Reference proteome</keyword>
<evidence type="ECO:0000313" key="3">
    <source>
        <dbReference type="Proteomes" id="UP000011087"/>
    </source>
</evidence>
<reference evidence="3" key="2">
    <citation type="submission" date="2012-11" db="EMBL/GenBank/DDBJ databases">
        <authorList>
            <person name="Kuo A."/>
            <person name="Curtis B.A."/>
            <person name="Tanifuji G."/>
            <person name="Burki F."/>
            <person name="Gruber A."/>
            <person name="Irimia M."/>
            <person name="Maruyama S."/>
            <person name="Arias M.C."/>
            <person name="Ball S.G."/>
            <person name="Gile G.H."/>
            <person name="Hirakawa Y."/>
            <person name="Hopkins J.F."/>
            <person name="Rensing S.A."/>
            <person name="Schmutz J."/>
            <person name="Symeonidi A."/>
            <person name="Elias M."/>
            <person name="Eveleigh R.J."/>
            <person name="Herman E.K."/>
            <person name="Klute M.J."/>
            <person name="Nakayama T."/>
            <person name="Obornik M."/>
            <person name="Reyes-Prieto A."/>
            <person name="Armbrust E.V."/>
            <person name="Aves S.J."/>
            <person name="Beiko R.G."/>
            <person name="Coutinho P."/>
            <person name="Dacks J.B."/>
            <person name="Durnford D.G."/>
            <person name="Fast N.M."/>
            <person name="Green B.R."/>
            <person name="Grisdale C."/>
            <person name="Hempe F."/>
            <person name="Henrissat B."/>
            <person name="Hoppner M.P."/>
            <person name="Ishida K.-I."/>
            <person name="Kim E."/>
            <person name="Koreny L."/>
            <person name="Kroth P.G."/>
            <person name="Liu Y."/>
            <person name="Malik S.-B."/>
            <person name="Maier U.G."/>
            <person name="McRose D."/>
            <person name="Mock T."/>
            <person name="Neilson J.A."/>
            <person name="Onodera N.T."/>
            <person name="Poole A.M."/>
            <person name="Pritham E.J."/>
            <person name="Richards T.A."/>
            <person name="Rocap G."/>
            <person name="Roy S.W."/>
            <person name="Sarai C."/>
            <person name="Schaack S."/>
            <person name="Shirato S."/>
            <person name="Slamovits C.H."/>
            <person name="Spencer D.F."/>
            <person name="Suzuki S."/>
            <person name="Worden A.Z."/>
            <person name="Zauner S."/>
            <person name="Barry K."/>
            <person name="Bell C."/>
            <person name="Bharti A.K."/>
            <person name="Crow J.A."/>
            <person name="Grimwood J."/>
            <person name="Kramer R."/>
            <person name="Lindquist E."/>
            <person name="Lucas S."/>
            <person name="Salamov A."/>
            <person name="McFadden G.I."/>
            <person name="Lane C.E."/>
            <person name="Keeling P.J."/>
            <person name="Gray M.W."/>
            <person name="Grigoriev I.V."/>
            <person name="Archibald J.M."/>
        </authorList>
    </citation>
    <scope>NUCLEOTIDE SEQUENCE</scope>
    <source>
        <strain evidence="3">CCMP2712</strain>
    </source>
</reference>
<dbReference type="PaxDb" id="55529-EKX49060"/>
<reference evidence="1 3" key="1">
    <citation type="journal article" date="2012" name="Nature">
        <title>Algal genomes reveal evolutionary mosaicism and the fate of nucleomorphs.</title>
        <authorList>
            <consortium name="DOE Joint Genome Institute"/>
            <person name="Curtis B.A."/>
            <person name="Tanifuji G."/>
            <person name="Burki F."/>
            <person name="Gruber A."/>
            <person name="Irimia M."/>
            <person name="Maruyama S."/>
            <person name="Arias M.C."/>
            <person name="Ball S.G."/>
            <person name="Gile G.H."/>
            <person name="Hirakawa Y."/>
            <person name="Hopkins J.F."/>
            <person name="Kuo A."/>
            <person name="Rensing S.A."/>
            <person name="Schmutz J."/>
            <person name="Symeonidi A."/>
            <person name="Elias M."/>
            <person name="Eveleigh R.J."/>
            <person name="Herman E.K."/>
            <person name="Klute M.J."/>
            <person name="Nakayama T."/>
            <person name="Obornik M."/>
            <person name="Reyes-Prieto A."/>
            <person name="Armbrust E.V."/>
            <person name="Aves S.J."/>
            <person name="Beiko R.G."/>
            <person name="Coutinho P."/>
            <person name="Dacks J.B."/>
            <person name="Durnford D.G."/>
            <person name="Fast N.M."/>
            <person name="Green B.R."/>
            <person name="Grisdale C.J."/>
            <person name="Hempel F."/>
            <person name="Henrissat B."/>
            <person name="Hoppner M.P."/>
            <person name="Ishida K."/>
            <person name="Kim E."/>
            <person name="Koreny L."/>
            <person name="Kroth P.G."/>
            <person name="Liu Y."/>
            <person name="Malik S.B."/>
            <person name="Maier U.G."/>
            <person name="McRose D."/>
            <person name="Mock T."/>
            <person name="Neilson J.A."/>
            <person name="Onodera N.T."/>
            <person name="Poole A.M."/>
            <person name="Pritham E.J."/>
            <person name="Richards T.A."/>
            <person name="Rocap G."/>
            <person name="Roy S.W."/>
            <person name="Sarai C."/>
            <person name="Schaack S."/>
            <person name="Shirato S."/>
            <person name="Slamovits C.H."/>
            <person name="Spencer D.F."/>
            <person name="Suzuki S."/>
            <person name="Worden A.Z."/>
            <person name="Zauner S."/>
            <person name="Barry K."/>
            <person name="Bell C."/>
            <person name="Bharti A.K."/>
            <person name="Crow J.A."/>
            <person name="Grimwood J."/>
            <person name="Kramer R."/>
            <person name="Lindquist E."/>
            <person name="Lucas S."/>
            <person name="Salamov A."/>
            <person name="McFadden G.I."/>
            <person name="Lane C.E."/>
            <person name="Keeling P.J."/>
            <person name="Gray M.W."/>
            <person name="Grigoriev I.V."/>
            <person name="Archibald J.M."/>
        </authorList>
    </citation>
    <scope>NUCLEOTIDE SEQUENCE</scope>
    <source>
        <strain evidence="1 3">CCMP2712</strain>
    </source>
</reference>
<dbReference type="Proteomes" id="UP000011087">
    <property type="component" value="Unassembled WGS sequence"/>
</dbReference>
<dbReference type="KEGG" id="gtt:GUITHDRAFT_136242"/>
<proteinExistence type="predicted"/>
<evidence type="ECO:0000313" key="2">
    <source>
        <dbReference type="EnsemblProtists" id="EKX49060"/>
    </source>
</evidence>
<protein>
    <submittedName>
        <fullName evidence="1 2">Uncharacterized protein</fullName>
    </submittedName>
</protein>
<sequence length="567" mass="63924">MAKLGILDVQSALMAAVMDDDEEVESEDGRKRGVCRDRKQLGSLCRGMLVESARNLGPPFSQLELPQNLSMHEGSETRPSWNIRNACELALAIACSYRHAGCSEDQSLIANSRVLFREMKKTVIRSSFPERLQPLFEALVLTRRNTQSEEAQASGSLGGGCYPFAAALRSFFFELHVHPKRSELFPWLTRSMSRLLQTVRSRIPSSEFDHPLLQLIEFLESTSDIFEASDEEVTALRTLDDQLFDRHALIHKIVTCDCLAPSVCRRSETSGIQDLHGIRQVVKRGRESLWLRSRVATRFALFRLLERTRCESLLIMLLHQGLACKLQPERCENLTQTDFDDVAAIVSLYQESASFHALHDIASSEELNSLSYSLLALLEFQLHTTDLAIQGEEKSLQVSLNDMYKKFVSDKNSTALSFCIFDLAQRVNKSTIHHSGTIAALITFGSFMSLKQSLSSEHPCSCSFWLIYITVMRCIGKVGEDGECERGAEDSFVGTRDKVDAHQVMATLILSSLMRLIESLDHQLNHVYDSFQREVARVACLLGEGRISSSFQHLKIAINKRLHTRRD</sequence>
<name>L1JLP6_GUITC</name>
<evidence type="ECO:0000313" key="1">
    <source>
        <dbReference type="EMBL" id="EKX49060.1"/>
    </source>
</evidence>
<gene>
    <name evidence="1" type="ORF">GUITHDRAFT_136242</name>
</gene>
<reference evidence="2" key="3">
    <citation type="submission" date="2016-03" db="UniProtKB">
        <authorList>
            <consortium name="EnsemblProtists"/>
        </authorList>
    </citation>
    <scope>IDENTIFICATION</scope>
</reference>
<dbReference type="GeneID" id="17305698"/>
<dbReference type="EnsemblProtists" id="EKX49060">
    <property type="protein sequence ID" value="EKX49060"/>
    <property type="gene ID" value="GUITHDRAFT_136242"/>
</dbReference>
<accession>L1JLP6</accession>
<organism evidence="1">
    <name type="scientific">Guillardia theta (strain CCMP2712)</name>
    <name type="common">Cryptophyte</name>
    <dbReference type="NCBI Taxonomy" id="905079"/>
    <lineage>
        <taxon>Eukaryota</taxon>
        <taxon>Cryptophyceae</taxon>
        <taxon>Pyrenomonadales</taxon>
        <taxon>Geminigeraceae</taxon>
        <taxon>Guillardia</taxon>
    </lineage>
</organism>
<dbReference type="EMBL" id="JH992983">
    <property type="protein sequence ID" value="EKX49060.1"/>
    <property type="molecule type" value="Genomic_DNA"/>
</dbReference>
<dbReference type="HOGENOM" id="CLU_481001_0_0_1"/>